<keyword evidence="5" id="KW-1185">Reference proteome</keyword>
<organism evidence="4 5">
    <name type="scientific">Capronia epimyces CBS 606.96</name>
    <dbReference type="NCBI Taxonomy" id="1182542"/>
    <lineage>
        <taxon>Eukaryota</taxon>
        <taxon>Fungi</taxon>
        <taxon>Dikarya</taxon>
        <taxon>Ascomycota</taxon>
        <taxon>Pezizomycotina</taxon>
        <taxon>Eurotiomycetes</taxon>
        <taxon>Chaetothyriomycetidae</taxon>
        <taxon>Chaetothyriales</taxon>
        <taxon>Herpotrichiellaceae</taxon>
        <taxon>Capronia</taxon>
    </lineage>
</organism>
<dbReference type="InterPro" id="IPR011251">
    <property type="entry name" value="Luciferase-like_dom"/>
</dbReference>
<feature type="compositionally biased region" description="Basic and acidic residues" evidence="2">
    <location>
        <begin position="523"/>
        <end position="535"/>
    </location>
</feature>
<dbReference type="Gene3D" id="3.20.20.30">
    <property type="entry name" value="Luciferase-like domain"/>
    <property type="match status" value="1"/>
</dbReference>
<comment type="caution">
    <text evidence="4">The sequence shown here is derived from an EMBL/GenBank/DDBJ whole genome shotgun (WGS) entry which is preliminary data.</text>
</comment>
<dbReference type="EMBL" id="AMGY01000001">
    <property type="protein sequence ID" value="EXJ92400.1"/>
    <property type="molecule type" value="Genomic_DNA"/>
</dbReference>
<feature type="region of interest" description="Disordered" evidence="2">
    <location>
        <begin position="514"/>
        <end position="535"/>
    </location>
</feature>
<dbReference type="SUPFAM" id="SSF51679">
    <property type="entry name" value="Bacterial luciferase-like"/>
    <property type="match status" value="1"/>
</dbReference>
<dbReference type="NCBIfam" id="TIGR03860">
    <property type="entry name" value="FMN_nitrolo"/>
    <property type="match status" value="1"/>
</dbReference>
<dbReference type="Pfam" id="PF00296">
    <property type="entry name" value="Bac_luciferase"/>
    <property type="match status" value="1"/>
</dbReference>
<dbReference type="PANTHER" id="PTHR30011">
    <property type="entry name" value="ALKANESULFONATE MONOOXYGENASE-RELATED"/>
    <property type="match status" value="1"/>
</dbReference>
<dbReference type="STRING" id="1182542.W9YRY5"/>
<dbReference type="eggNOG" id="ENOG502SH57">
    <property type="taxonomic scope" value="Eukaryota"/>
</dbReference>
<dbReference type="InterPro" id="IPR051260">
    <property type="entry name" value="Diverse_substr_monoxygenases"/>
</dbReference>
<accession>W9YRY5</accession>
<dbReference type="GeneID" id="19165090"/>
<sequence>MAAVVGLNTTTTLQTNGSGTTPNGQANSESRPKKKLLLNAFDMNGIGHTSHGQWRNPVDRTKTKNRLDYWINLAKLLDSGRFNALFLADNFGSHDVYGGTHAPAIRAGSQWPLYDPFVIISAMAAVTENLAFGITSCTTFEPPYLLAKRFSTLDHVTNGRIAWNIVTSWSDNAARAVGLEKLPDKDTRYEMADEYLELMYKLWEGSWADDAVVQDEEIPIYSDPDKVRKIEHHGKFFNCVSAHQVDPSPQRTPVLFQAGMSPAGIAFAAKHAECIFVGGPTPEYVGAKIKATRQLAKEFGRQPSDLKFFLGMTPVLGATDEEARQKLASHLQYHDPEGSLAQNSGIGGFDLSKFPLDEEFPTDPDHSLLKGLDHRVVVQLTTKPRGYENSKWTPREFSKKLAIGGASVSVVGSSRTVADEMERWVNEADVDGFNLGHVVVPQAWEDVIEYLLPELERRGLFDGPSVGHGATVRENVYGTPGNAKLRTGHPGRKWAFDVYPDGHGKVVGREKVYESVPEAEAELEPRPEVKGPTEA</sequence>
<protein>
    <recommendedName>
        <fullName evidence="3">Luciferase-like domain-containing protein</fullName>
    </recommendedName>
</protein>
<dbReference type="RefSeq" id="XP_007729290.1">
    <property type="nucleotide sequence ID" value="XM_007731100.1"/>
</dbReference>
<dbReference type="GO" id="GO:0004497">
    <property type="term" value="F:monooxygenase activity"/>
    <property type="evidence" value="ECO:0007669"/>
    <property type="project" value="InterPro"/>
</dbReference>
<evidence type="ECO:0000256" key="1">
    <source>
        <dbReference type="ARBA" id="ARBA00033748"/>
    </source>
</evidence>
<feature type="region of interest" description="Disordered" evidence="2">
    <location>
        <begin position="1"/>
        <end position="30"/>
    </location>
</feature>
<dbReference type="HOGENOM" id="CLU_022256_0_0_1"/>
<proteinExistence type="inferred from homology"/>
<dbReference type="PIRSF" id="PIRSF000337">
    <property type="entry name" value="NTA_MOA"/>
    <property type="match status" value="1"/>
</dbReference>
<dbReference type="InterPro" id="IPR036661">
    <property type="entry name" value="Luciferase-like_sf"/>
</dbReference>
<evidence type="ECO:0000259" key="3">
    <source>
        <dbReference type="Pfam" id="PF00296"/>
    </source>
</evidence>
<evidence type="ECO:0000313" key="5">
    <source>
        <dbReference type="Proteomes" id="UP000019478"/>
    </source>
</evidence>
<evidence type="ECO:0000313" key="4">
    <source>
        <dbReference type="EMBL" id="EXJ92400.1"/>
    </source>
</evidence>
<dbReference type="Proteomes" id="UP000019478">
    <property type="component" value="Unassembled WGS sequence"/>
</dbReference>
<name>W9YRY5_9EURO</name>
<comment type="similarity">
    <text evidence="1">Belongs to the NtaA/SnaA/DszA monooxygenase family.</text>
</comment>
<dbReference type="InterPro" id="IPR016215">
    <property type="entry name" value="NTA_MOA"/>
</dbReference>
<reference evidence="4 5" key="1">
    <citation type="submission" date="2013-03" db="EMBL/GenBank/DDBJ databases">
        <title>The Genome Sequence of Capronia epimyces CBS 606.96.</title>
        <authorList>
            <consortium name="The Broad Institute Genomics Platform"/>
            <person name="Cuomo C."/>
            <person name="de Hoog S."/>
            <person name="Gorbushina A."/>
            <person name="Walker B."/>
            <person name="Young S.K."/>
            <person name="Zeng Q."/>
            <person name="Gargeya S."/>
            <person name="Fitzgerald M."/>
            <person name="Haas B."/>
            <person name="Abouelleil A."/>
            <person name="Allen A.W."/>
            <person name="Alvarado L."/>
            <person name="Arachchi H.M."/>
            <person name="Berlin A.M."/>
            <person name="Chapman S.B."/>
            <person name="Gainer-Dewar J."/>
            <person name="Goldberg J."/>
            <person name="Griggs A."/>
            <person name="Gujja S."/>
            <person name="Hansen M."/>
            <person name="Howarth C."/>
            <person name="Imamovic A."/>
            <person name="Ireland A."/>
            <person name="Larimer J."/>
            <person name="McCowan C."/>
            <person name="Murphy C."/>
            <person name="Pearson M."/>
            <person name="Poon T.W."/>
            <person name="Priest M."/>
            <person name="Roberts A."/>
            <person name="Saif S."/>
            <person name="Shea T."/>
            <person name="Sisk P."/>
            <person name="Sykes S."/>
            <person name="Wortman J."/>
            <person name="Nusbaum C."/>
            <person name="Birren B."/>
        </authorList>
    </citation>
    <scope>NUCLEOTIDE SEQUENCE [LARGE SCALE GENOMIC DNA]</scope>
    <source>
        <strain evidence="4 5">CBS 606.96</strain>
    </source>
</reference>
<feature type="domain" description="Luciferase-like" evidence="3">
    <location>
        <begin position="54"/>
        <end position="425"/>
    </location>
</feature>
<gene>
    <name evidence="4" type="ORF">A1O3_00950</name>
</gene>
<dbReference type="OrthoDB" id="8922241at2759"/>
<feature type="compositionally biased region" description="Low complexity" evidence="2">
    <location>
        <begin position="1"/>
        <end position="21"/>
    </location>
</feature>
<evidence type="ECO:0000256" key="2">
    <source>
        <dbReference type="SAM" id="MobiDB-lite"/>
    </source>
</evidence>
<dbReference type="GO" id="GO:0016705">
    <property type="term" value="F:oxidoreductase activity, acting on paired donors, with incorporation or reduction of molecular oxygen"/>
    <property type="evidence" value="ECO:0007669"/>
    <property type="project" value="InterPro"/>
</dbReference>
<dbReference type="PANTHER" id="PTHR30011:SF30">
    <property type="entry name" value="XENOBIOTIC COMPOUND MONOOXYGENASE, DSZA FAMILY (AFU_ORTHOLOGUE AFUA_6G01920)"/>
    <property type="match status" value="1"/>
</dbReference>
<dbReference type="AlphaFoldDB" id="W9YRY5"/>